<evidence type="ECO:0000256" key="1">
    <source>
        <dbReference type="ARBA" id="ARBA00001946"/>
    </source>
</evidence>
<keyword evidence="8" id="KW-0460">Magnesium</keyword>
<keyword evidence="7" id="KW-0378">Hydrolase</keyword>
<dbReference type="Gene3D" id="3.40.50.1000">
    <property type="entry name" value="HAD superfamily/HAD-like"/>
    <property type="match status" value="1"/>
</dbReference>
<dbReference type="GO" id="GO:0036424">
    <property type="term" value="F:L-phosphoserine phosphatase activity"/>
    <property type="evidence" value="ECO:0007669"/>
    <property type="project" value="InterPro"/>
</dbReference>
<gene>
    <name evidence="13" type="ORF">BWQ96_08065</name>
</gene>
<dbReference type="STRING" id="448386.A0A2V3IJE2"/>
<evidence type="ECO:0000256" key="6">
    <source>
        <dbReference type="ARBA" id="ARBA00022723"/>
    </source>
</evidence>
<feature type="compositionally biased region" description="Low complexity" evidence="12">
    <location>
        <begin position="10"/>
        <end position="29"/>
    </location>
</feature>
<dbReference type="SFLD" id="SFLDG01137">
    <property type="entry name" value="C1.6.1:_Phosphoserine_Phosphat"/>
    <property type="match status" value="1"/>
</dbReference>
<dbReference type="InterPro" id="IPR023214">
    <property type="entry name" value="HAD_sf"/>
</dbReference>
<keyword evidence="5" id="KW-0028">Amino-acid biosynthesis</keyword>
<evidence type="ECO:0000256" key="5">
    <source>
        <dbReference type="ARBA" id="ARBA00022605"/>
    </source>
</evidence>
<feature type="region of interest" description="Disordered" evidence="12">
    <location>
        <begin position="1"/>
        <end position="29"/>
    </location>
</feature>
<keyword evidence="6" id="KW-0479">Metal-binding</keyword>
<evidence type="ECO:0000256" key="3">
    <source>
        <dbReference type="ARBA" id="ARBA00009184"/>
    </source>
</evidence>
<dbReference type="SUPFAM" id="SSF56784">
    <property type="entry name" value="HAD-like"/>
    <property type="match status" value="1"/>
</dbReference>
<dbReference type="PANTHER" id="PTHR43344">
    <property type="entry name" value="PHOSPHOSERINE PHOSPHATASE"/>
    <property type="match status" value="1"/>
</dbReference>
<dbReference type="GO" id="GO:0006564">
    <property type="term" value="P:L-serine biosynthetic process"/>
    <property type="evidence" value="ECO:0007669"/>
    <property type="project" value="UniProtKB-KW"/>
</dbReference>
<dbReference type="AlphaFoldDB" id="A0A2V3IJE2"/>
<comment type="caution">
    <text evidence="13">The sequence shown here is derived from an EMBL/GenBank/DDBJ whole genome shotgun (WGS) entry which is preliminary data.</text>
</comment>
<comment type="pathway">
    <text evidence="2">Amino-acid biosynthesis; L-serine biosynthesis; L-serine from 3-phospho-D-glycerate: step 3/3.</text>
</comment>
<evidence type="ECO:0000256" key="8">
    <source>
        <dbReference type="ARBA" id="ARBA00022842"/>
    </source>
</evidence>
<keyword evidence="14" id="KW-1185">Reference proteome</keyword>
<name>A0A2V3IJE2_9FLOR</name>
<dbReference type="Pfam" id="PF12710">
    <property type="entry name" value="HAD"/>
    <property type="match status" value="1"/>
</dbReference>
<feature type="active site" description="Proton donor" evidence="11">
    <location>
        <position position="172"/>
    </location>
</feature>
<evidence type="ECO:0000256" key="4">
    <source>
        <dbReference type="ARBA" id="ARBA00012640"/>
    </source>
</evidence>
<evidence type="ECO:0000313" key="14">
    <source>
        <dbReference type="Proteomes" id="UP000247409"/>
    </source>
</evidence>
<protein>
    <recommendedName>
        <fullName evidence="4">phosphoserine phosphatase</fullName>
        <ecNumber evidence="4">3.1.3.3</ecNumber>
    </recommendedName>
    <alternativeName>
        <fullName evidence="10">O-phosphoserine phosphohydrolase</fullName>
    </alternativeName>
</protein>
<accession>A0A2V3IJE2</accession>
<dbReference type="InterPro" id="IPR050582">
    <property type="entry name" value="HAD-like_SerB"/>
</dbReference>
<evidence type="ECO:0000256" key="9">
    <source>
        <dbReference type="ARBA" id="ARBA00023299"/>
    </source>
</evidence>
<dbReference type="SFLD" id="SFLDG01136">
    <property type="entry name" value="C1.6:_Phosphoserine_Phosphatas"/>
    <property type="match status" value="1"/>
</dbReference>
<proteinExistence type="inferred from homology"/>
<dbReference type="Proteomes" id="UP000247409">
    <property type="component" value="Unassembled WGS sequence"/>
</dbReference>
<dbReference type="EMBL" id="NBIV01000173">
    <property type="protein sequence ID" value="PXF42197.1"/>
    <property type="molecule type" value="Genomic_DNA"/>
</dbReference>
<dbReference type="UniPathway" id="UPA00135">
    <property type="reaction ID" value="UER00198"/>
</dbReference>
<evidence type="ECO:0000256" key="11">
    <source>
        <dbReference type="PIRSR" id="PIRSR604469-1"/>
    </source>
</evidence>
<sequence length="391" mass="42857">MTVSNTTAFLSPLPLHPKSSSPSTSISKTTARRQQLFRCAVAAPSHAFAPDPYNSNPQSSVFNPLPNRQHITTPSLPANPYRLTVVSSESQRLETIFASVRDIISRTQGAVREWRTLSSTALDASALLPSTIDLDAFRTQLYRTGRHLAADVIVQEESLARCPKRLAVFDLDSTLIAQETIDELASELNVQNEVKAITHRAMNGEIAFRDALSERVSLLKGLPLKALDGVKNRVVFTPGAAELIRALKAMGCQTAVVSGGFHFLADHVREVLNLDYAFANRLEVDKHHVLTGRTVGEIVDAEYKERTLQMLAERLSLDAEQVLAVGDGSNDLLMMHRAGLGVAFNAKPSVQDRAKFRVNQRSLVDVLYLLGLSQDQIQQLVGTGQSRVPQS</sequence>
<dbReference type="NCBIfam" id="TIGR00338">
    <property type="entry name" value="serB"/>
    <property type="match status" value="1"/>
</dbReference>
<dbReference type="SFLD" id="SFLDS00003">
    <property type="entry name" value="Haloacid_Dehalogenase"/>
    <property type="match status" value="1"/>
</dbReference>
<evidence type="ECO:0000256" key="10">
    <source>
        <dbReference type="ARBA" id="ARBA00031693"/>
    </source>
</evidence>
<dbReference type="NCBIfam" id="TIGR01488">
    <property type="entry name" value="HAD-SF-IB"/>
    <property type="match status" value="1"/>
</dbReference>
<reference evidence="13 14" key="1">
    <citation type="journal article" date="2018" name="Mol. Biol. Evol.">
        <title>Analysis of the draft genome of the red seaweed Gracilariopsis chorda provides insights into genome size evolution in Rhodophyta.</title>
        <authorList>
            <person name="Lee J."/>
            <person name="Yang E.C."/>
            <person name="Graf L."/>
            <person name="Yang J.H."/>
            <person name="Qiu H."/>
            <person name="Zel Zion U."/>
            <person name="Chan C.X."/>
            <person name="Stephens T.G."/>
            <person name="Weber A.P.M."/>
            <person name="Boo G.H."/>
            <person name="Boo S.M."/>
            <person name="Kim K.M."/>
            <person name="Shin Y."/>
            <person name="Jung M."/>
            <person name="Lee S.J."/>
            <person name="Yim H.S."/>
            <person name="Lee J.H."/>
            <person name="Bhattacharya D."/>
            <person name="Yoon H.S."/>
        </authorList>
    </citation>
    <scope>NUCLEOTIDE SEQUENCE [LARGE SCALE GENOMIC DNA]</scope>
    <source>
        <strain evidence="13 14">SKKU-2015</strain>
        <tissue evidence="13">Whole body</tissue>
    </source>
</reference>
<dbReference type="InterPro" id="IPR004469">
    <property type="entry name" value="PSP"/>
</dbReference>
<evidence type="ECO:0000256" key="2">
    <source>
        <dbReference type="ARBA" id="ARBA00005135"/>
    </source>
</evidence>
<comment type="similarity">
    <text evidence="3">Belongs to the HAD-like hydrolase superfamily. SerB family.</text>
</comment>
<evidence type="ECO:0000313" key="13">
    <source>
        <dbReference type="EMBL" id="PXF42197.1"/>
    </source>
</evidence>
<evidence type="ECO:0000256" key="7">
    <source>
        <dbReference type="ARBA" id="ARBA00022801"/>
    </source>
</evidence>
<feature type="active site" description="Nucleophile" evidence="11">
    <location>
        <position position="170"/>
    </location>
</feature>
<dbReference type="InterPro" id="IPR036412">
    <property type="entry name" value="HAD-like_sf"/>
</dbReference>
<dbReference type="GO" id="GO:0005737">
    <property type="term" value="C:cytoplasm"/>
    <property type="evidence" value="ECO:0007669"/>
    <property type="project" value="TreeGrafter"/>
</dbReference>
<dbReference type="CDD" id="cd07500">
    <property type="entry name" value="HAD_PSP"/>
    <property type="match status" value="1"/>
</dbReference>
<dbReference type="SFLD" id="SFLDF00029">
    <property type="entry name" value="phosphoserine_phosphatase"/>
    <property type="match status" value="1"/>
</dbReference>
<dbReference type="EC" id="3.1.3.3" evidence="4"/>
<comment type="cofactor">
    <cofactor evidence="1">
        <name>Mg(2+)</name>
        <dbReference type="ChEBI" id="CHEBI:18420"/>
    </cofactor>
</comment>
<keyword evidence="9" id="KW-0718">Serine biosynthesis</keyword>
<organism evidence="13 14">
    <name type="scientific">Gracilariopsis chorda</name>
    <dbReference type="NCBI Taxonomy" id="448386"/>
    <lineage>
        <taxon>Eukaryota</taxon>
        <taxon>Rhodophyta</taxon>
        <taxon>Florideophyceae</taxon>
        <taxon>Rhodymeniophycidae</taxon>
        <taxon>Gracilariales</taxon>
        <taxon>Gracilariaceae</taxon>
        <taxon>Gracilariopsis</taxon>
    </lineage>
</organism>
<dbReference type="OrthoDB" id="27226at2759"/>
<dbReference type="GO" id="GO:0000287">
    <property type="term" value="F:magnesium ion binding"/>
    <property type="evidence" value="ECO:0007669"/>
    <property type="project" value="TreeGrafter"/>
</dbReference>
<evidence type="ECO:0000256" key="12">
    <source>
        <dbReference type="SAM" id="MobiDB-lite"/>
    </source>
</evidence>
<dbReference type="PANTHER" id="PTHR43344:SF2">
    <property type="entry name" value="PHOSPHOSERINE PHOSPHATASE"/>
    <property type="match status" value="1"/>
</dbReference>